<reference evidence="6" key="1">
    <citation type="submission" date="2021-07" db="EMBL/GenBank/DDBJ databases">
        <authorList>
            <person name="Catto M.A."/>
            <person name="Jacobson A."/>
            <person name="Kennedy G."/>
            <person name="Labadie P."/>
            <person name="Hunt B.G."/>
            <person name="Srinivasan R."/>
        </authorList>
    </citation>
    <scope>NUCLEOTIDE SEQUENCE</scope>
    <source>
        <strain evidence="6">PL_HMW_Pooled</strain>
        <tissue evidence="6">Head</tissue>
    </source>
</reference>
<gene>
    <name evidence="6" type="ORF">KUF71_004353</name>
</gene>
<name>A0AAE1LAN7_9NEOP</name>
<organism evidence="6 7">
    <name type="scientific">Frankliniella fusca</name>
    <dbReference type="NCBI Taxonomy" id="407009"/>
    <lineage>
        <taxon>Eukaryota</taxon>
        <taxon>Metazoa</taxon>
        <taxon>Ecdysozoa</taxon>
        <taxon>Arthropoda</taxon>
        <taxon>Hexapoda</taxon>
        <taxon>Insecta</taxon>
        <taxon>Pterygota</taxon>
        <taxon>Neoptera</taxon>
        <taxon>Paraneoptera</taxon>
        <taxon>Thysanoptera</taxon>
        <taxon>Terebrantia</taxon>
        <taxon>Thripoidea</taxon>
        <taxon>Thripidae</taxon>
        <taxon>Frankliniella</taxon>
    </lineage>
</organism>
<protein>
    <submittedName>
        <fullName evidence="6">Glutamate receptor ionotropic, NMDA 2B</fullName>
    </submittedName>
</protein>
<comment type="subcellular location">
    <subcellularLocation>
        <location evidence="1">Membrane</location>
    </subcellularLocation>
</comment>
<evidence type="ECO:0000313" key="6">
    <source>
        <dbReference type="EMBL" id="KAK3911197.1"/>
    </source>
</evidence>
<dbReference type="AlphaFoldDB" id="A0AAE1LAN7"/>
<dbReference type="Gene3D" id="3.40.50.2300">
    <property type="match status" value="1"/>
</dbReference>
<accession>A0AAE1LAN7</accession>
<dbReference type="InterPro" id="IPR001828">
    <property type="entry name" value="ANF_lig-bd_rcpt"/>
</dbReference>
<feature type="non-terminal residue" evidence="6">
    <location>
        <position position="1"/>
    </location>
</feature>
<evidence type="ECO:0000256" key="2">
    <source>
        <dbReference type="ARBA" id="ARBA00022692"/>
    </source>
</evidence>
<evidence type="ECO:0000259" key="5">
    <source>
        <dbReference type="Pfam" id="PF01094"/>
    </source>
</evidence>
<dbReference type="GO" id="GO:0016020">
    <property type="term" value="C:membrane"/>
    <property type="evidence" value="ECO:0007669"/>
    <property type="project" value="UniProtKB-SubCell"/>
</dbReference>
<keyword evidence="4" id="KW-0472">Membrane</keyword>
<evidence type="ECO:0000313" key="7">
    <source>
        <dbReference type="Proteomes" id="UP001219518"/>
    </source>
</evidence>
<dbReference type="Proteomes" id="UP001219518">
    <property type="component" value="Unassembled WGS sequence"/>
</dbReference>
<dbReference type="EMBL" id="JAHWGI010000247">
    <property type="protein sequence ID" value="KAK3911197.1"/>
    <property type="molecule type" value="Genomic_DNA"/>
</dbReference>
<evidence type="ECO:0000256" key="1">
    <source>
        <dbReference type="ARBA" id="ARBA00004370"/>
    </source>
</evidence>
<evidence type="ECO:0000256" key="4">
    <source>
        <dbReference type="ARBA" id="ARBA00023136"/>
    </source>
</evidence>
<keyword evidence="7" id="KW-1185">Reference proteome</keyword>
<feature type="domain" description="Receptor ligand binding region" evidence="5">
    <location>
        <begin position="21"/>
        <end position="97"/>
    </location>
</feature>
<comment type="caution">
    <text evidence="6">The sequence shown here is derived from an EMBL/GenBank/DDBJ whole genome shotgun (WGS) entry which is preliminary data.</text>
</comment>
<keyword evidence="2" id="KW-0812">Transmembrane</keyword>
<evidence type="ECO:0000256" key="3">
    <source>
        <dbReference type="ARBA" id="ARBA00022989"/>
    </source>
</evidence>
<sequence>LFSALARRFTILNAVLYTRASDLVELVNSESRVMLLYCTREEAIHILNNARDLKITGENYVWVAAQSVIATGTPPTQFPVGMLGVHFDTSSTSLVTEITTAIKVYAYGVEDFVNDPRNANLSLNTKLSCEGSGLGDSRWETGDRFYK</sequence>
<proteinExistence type="predicted"/>
<keyword evidence="6" id="KW-0675">Receptor</keyword>
<dbReference type="SUPFAM" id="SSF53822">
    <property type="entry name" value="Periplasmic binding protein-like I"/>
    <property type="match status" value="1"/>
</dbReference>
<keyword evidence="3" id="KW-1133">Transmembrane helix</keyword>
<dbReference type="InterPro" id="IPR028082">
    <property type="entry name" value="Peripla_BP_I"/>
</dbReference>
<dbReference type="Pfam" id="PF01094">
    <property type="entry name" value="ANF_receptor"/>
    <property type="match status" value="1"/>
</dbReference>
<reference evidence="6" key="2">
    <citation type="journal article" date="2023" name="BMC Genomics">
        <title>Pest status, molecular evolution, and epigenetic factors derived from the genome assembly of Frankliniella fusca, a thysanopteran phytovirus vector.</title>
        <authorList>
            <person name="Catto M.A."/>
            <person name="Labadie P.E."/>
            <person name="Jacobson A.L."/>
            <person name="Kennedy G.G."/>
            <person name="Srinivasan R."/>
            <person name="Hunt B.G."/>
        </authorList>
    </citation>
    <scope>NUCLEOTIDE SEQUENCE</scope>
    <source>
        <strain evidence="6">PL_HMW_Pooled</strain>
    </source>
</reference>